<dbReference type="CDD" id="cd02612">
    <property type="entry name" value="HAD_PGPPase"/>
    <property type="match status" value="1"/>
</dbReference>
<dbReference type="AlphaFoldDB" id="L1MKF0"/>
<proteinExistence type="inferred from homology"/>
<protein>
    <submittedName>
        <fullName evidence="2">HAD hydrolase, family IB</fullName>
    </submittedName>
</protein>
<dbReference type="Proteomes" id="UP000010445">
    <property type="component" value="Unassembled WGS sequence"/>
</dbReference>
<dbReference type="Gene3D" id="3.40.50.1000">
    <property type="entry name" value="HAD superfamily/HAD-like"/>
    <property type="match status" value="1"/>
</dbReference>
<keyword evidence="3" id="KW-1185">Reference proteome</keyword>
<dbReference type="NCBIfam" id="TIGR01488">
    <property type="entry name" value="HAD-SF-IB"/>
    <property type="match status" value="1"/>
</dbReference>
<dbReference type="PANTHER" id="PTHR43344">
    <property type="entry name" value="PHOSPHOSERINE PHOSPHATASE"/>
    <property type="match status" value="1"/>
</dbReference>
<name>L1MKF0_9CORY</name>
<dbReference type="GO" id="GO:0016787">
    <property type="term" value="F:hydrolase activity"/>
    <property type="evidence" value="ECO:0007669"/>
    <property type="project" value="UniProtKB-KW"/>
</dbReference>
<dbReference type="STRING" id="1035195.HMPREF9997_00590"/>
<dbReference type="PANTHER" id="PTHR43344:SF15">
    <property type="entry name" value="PHOSPHOSERINE PHOSPHATASE SERB1"/>
    <property type="match status" value="1"/>
</dbReference>
<comment type="similarity">
    <text evidence="1">Belongs to the HAD-like hydrolase superfamily. SerB family.</text>
</comment>
<comment type="caution">
    <text evidence="2">The sequence shown here is derived from an EMBL/GenBank/DDBJ whole genome shotgun (WGS) entry which is preliminary data.</text>
</comment>
<dbReference type="RefSeq" id="WP_006062840.1">
    <property type="nucleotide sequence ID" value="NZ_KB290827.1"/>
</dbReference>
<evidence type="ECO:0000313" key="3">
    <source>
        <dbReference type="Proteomes" id="UP000010445"/>
    </source>
</evidence>
<dbReference type="NCBIfam" id="TIGR01490">
    <property type="entry name" value="HAD-SF-IB-hyp1"/>
    <property type="match status" value="1"/>
</dbReference>
<dbReference type="Pfam" id="PF12710">
    <property type="entry name" value="HAD"/>
    <property type="match status" value="1"/>
</dbReference>
<dbReference type="Gene3D" id="1.20.1440.100">
    <property type="entry name" value="SG protein - dephosphorylation function"/>
    <property type="match status" value="1"/>
</dbReference>
<accession>L1MKF0</accession>
<gene>
    <name evidence="2" type="ORF">HMPREF9997_00590</name>
</gene>
<dbReference type="InterPro" id="IPR023214">
    <property type="entry name" value="HAD_sf"/>
</dbReference>
<dbReference type="SUPFAM" id="SSF56784">
    <property type="entry name" value="HAD-like"/>
    <property type="match status" value="1"/>
</dbReference>
<dbReference type="EMBL" id="AMEM01000011">
    <property type="protein sequence ID" value="EKX91520.1"/>
    <property type="molecule type" value="Genomic_DNA"/>
</dbReference>
<dbReference type="InterPro" id="IPR036412">
    <property type="entry name" value="HAD-like_sf"/>
</dbReference>
<dbReference type="PATRIC" id="fig|1035195.3.peg.528"/>
<evidence type="ECO:0000313" key="2">
    <source>
        <dbReference type="EMBL" id="EKX91520.1"/>
    </source>
</evidence>
<dbReference type="InterPro" id="IPR050582">
    <property type="entry name" value="HAD-like_SerB"/>
</dbReference>
<dbReference type="OrthoDB" id="25607at2"/>
<dbReference type="eggNOG" id="COG0560">
    <property type="taxonomic scope" value="Bacteria"/>
</dbReference>
<keyword evidence="2" id="KW-0378">Hydrolase</keyword>
<sequence>MKQDHAYWKVPPRVNTPNENIAIPGTPEDFLASLASSASRGNLRRFLEETVLPPVGDREQKAAGEAAAAAAVAQTYGLELGDFTSGIESVSGAFEAAGGGHVSSPNPDIPQDHGAAAFFDVDNTLIQGASLIVFATGLARKRYFNLREILPVVWKQIKFRITGSENADDVAEGRQQALEFIKGRSVDELVSLCEEIVDTHMSEKIWPGTRELAEKHLAAGQQVWLVSATPVQLAQILARKLGFTGALGTVAEVRDGKFTGRLVGDILHGAGKQHAVAALAAVEKLDLLRCAAYSDSINDIHMLSMVGTPVAINPDSALRKEAIRRGWDIRDYRSIRKAIRTFGLPALFTAAFGWRFLRKGT</sequence>
<dbReference type="HOGENOM" id="CLU_052657_0_0_11"/>
<reference evidence="2 3" key="1">
    <citation type="submission" date="2012-05" db="EMBL/GenBank/DDBJ databases">
        <authorList>
            <person name="Weinstock G."/>
            <person name="Sodergren E."/>
            <person name="Lobos E.A."/>
            <person name="Fulton L."/>
            <person name="Fulton R."/>
            <person name="Courtney L."/>
            <person name="Fronick C."/>
            <person name="O'Laughlin M."/>
            <person name="Godfrey J."/>
            <person name="Wilson R.M."/>
            <person name="Miner T."/>
            <person name="Farmer C."/>
            <person name="Delehaunty K."/>
            <person name="Cordes M."/>
            <person name="Minx P."/>
            <person name="Tomlinson C."/>
            <person name="Chen J."/>
            <person name="Wollam A."/>
            <person name="Pepin K.H."/>
            <person name="Bhonagiri V."/>
            <person name="Zhang X."/>
            <person name="Suruliraj S."/>
            <person name="Warren W."/>
            <person name="Mitreva M."/>
            <person name="Mardis E.R."/>
            <person name="Wilson R.K."/>
        </authorList>
    </citation>
    <scope>NUCLEOTIDE SEQUENCE [LARGE SCALE GENOMIC DNA]</scope>
    <source>
        <strain evidence="2 3">F0235</strain>
    </source>
</reference>
<organism evidence="2 3">
    <name type="scientific">Corynebacterium durum F0235</name>
    <dbReference type="NCBI Taxonomy" id="1035195"/>
    <lineage>
        <taxon>Bacteria</taxon>
        <taxon>Bacillati</taxon>
        <taxon>Actinomycetota</taxon>
        <taxon>Actinomycetes</taxon>
        <taxon>Mycobacteriales</taxon>
        <taxon>Corynebacteriaceae</taxon>
        <taxon>Corynebacterium</taxon>
    </lineage>
</organism>
<dbReference type="InterPro" id="IPR006385">
    <property type="entry name" value="HAD_hydro_SerB1"/>
</dbReference>
<evidence type="ECO:0000256" key="1">
    <source>
        <dbReference type="ARBA" id="ARBA00009184"/>
    </source>
</evidence>